<keyword evidence="8" id="KW-1185">Reference proteome</keyword>
<evidence type="ECO:0000256" key="4">
    <source>
        <dbReference type="ARBA" id="ARBA00023204"/>
    </source>
</evidence>
<dbReference type="EMBL" id="GBYB01012519">
    <property type="protein sequence ID" value="JAG82286.1"/>
    <property type="molecule type" value="Transcribed_RNA"/>
</dbReference>
<dbReference type="GO" id="GO:0006302">
    <property type="term" value="P:double-strand break repair"/>
    <property type="evidence" value="ECO:0007669"/>
    <property type="project" value="TreeGrafter"/>
</dbReference>
<evidence type="ECO:0000313" key="9">
    <source>
        <dbReference type="RefSeq" id="XP_011300948.1"/>
    </source>
</evidence>
<gene>
    <name evidence="7" type="primary">BABAM1_1</name>
    <name evidence="6" type="synonym">BABAM1_0</name>
    <name evidence="9 10" type="synonym">LOC105265243</name>
    <name evidence="7" type="ORF">g.45803</name>
    <name evidence="6" type="ORF">g.45808</name>
</gene>
<name>A0A0C9RUJ1_9HYME</name>
<evidence type="ECO:0000256" key="1">
    <source>
        <dbReference type="ARBA" id="ARBA00004123"/>
    </source>
</evidence>
<dbReference type="RefSeq" id="XP_011300949.1">
    <property type="nucleotide sequence ID" value="XM_011302647.1"/>
</dbReference>
<proteinExistence type="predicted"/>
<dbReference type="GO" id="GO:0016604">
    <property type="term" value="C:nuclear body"/>
    <property type="evidence" value="ECO:0007669"/>
    <property type="project" value="TreeGrafter"/>
</dbReference>
<accession>A0A9R1T1N4</accession>
<evidence type="ECO:0000313" key="8">
    <source>
        <dbReference type="Proteomes" id="UP000694866"/>
    </source>
</evidence>
<dbReference type="OrthoDB" id="547311at2759"/>
<evidence type="ECO:0000256" key="5">
    <source>
        <dbReference type="ARBA" id="ARBA00023242"/>
    </source>
</evidence>
<dbReference type="GeneID" id="105265243"/>
<evidence type="ECO:0000313" key="6">
    <source>
        <dbReference type="EMBL" id="JAG82286.1"/>
    </source>
</evidence>
<evidence type="ECO:0000313" key="10">
    <source>
        <dbReference type="RefSeq" id="XP_011300949.1"/>
    </source>
</evidence>
<dbReference type="GO" id="GO:0070531">
    <property type="term" value="C:BRCA1-A complex"/>
    <property type="evidence" value="ECO:0007669"/>
    <property type="project" value="InterPro"/>
</dbReference>
<accession>A0A0C9RUJ1</accession>
<dbReference type="InterPro" id="IPR026126">
    <property type="entry name" value="BABAM1"/>
</dbReference>
<evidence type="ECO:0000256" key="2">
    <source>
        <dbReference type="ARBA" id="ARBA00022490"/>
    </source>
</evidence>
<dbReference type="Proteomes" id="UP000694866">
    <property type="component" value="Unplaced"/>
</dbReference>
<dbReference type="GO" id="GO:0007095">
    <property type="term" value="P:mitotic G2 DNA damage checkpoint signaling"/>
    <property type="evidence" value="ECO:0007669"/>
    <property type="project" value="TreeGrafter"/>
</dbReference>
<keyword evidence="3" id="KW-0227">DNA damage</keyword>
<accession>A0A9R1T0S6</accession>
<dbReference type="RefSeq" id="XP_011300948.1">
    <property type="nucleotide sequence ID" value="XM_011302646.1"/>
</dbReference>
<dbReference type="GO" id="GO:0070552">
    <property type="term" value="C:BRISC complex"/>
    <property type="evidence" value="ECO:0007669"/>
    <property type="project" value="InterPro"/>
</dbReference>
<evidence type="ECO:0000313" key="7">
    <source>
        <dbReference type="EMBL" id="JAG82287.1"/>
    </source>
</evidence>
<dbReference type="CDD" id="cd21502">
    <property type="entry name" value="vWA_BABAM1"/>
    <property type="match status" value="1"/>
</dbReference>
<evidence type="ECO:0000256" key="3">
    <source>
        <dbReference type="ARBA" id="ARBA00022763"/>
    </source>
</evidence>
<keyword evidence="5" id="KW-0539">Nucleus</keyword>
<dbReference type="AlphaFoldDB" id="A0A0C9RUJ1"/>
<reference evidence="9 10" key="2">
    <citation type="submission" date="2025-04" db="UniProtKB">
        <authorList>
            <consortium name="RefSeq"/>
        </authorList>
    </citation>
    <scope>IDENTIFICATION</scope>
    <source>
        <strain evidence="9 10">USDA-PBARC FA_bdor</strain>
        <tissue evidence="9 10">Whole organism</tissue>
    </source>
</reference>
<protein>
    <submittedName>
        <fullName evidence="6">BABAM1_0 protein</fullName>
    </submittedName>
    <submittedName>
        <fullName evidence="7">BABAM1_1 protein</fullName>
    </submittedName>
    <submittedName>
        <fullName evidence="9 10">BRISC and BRCA1-A complex member 1</fullName>
    </submittedName>
</protein>
<keyword evidence="2" id="KW-0963">Cytoplasm</keyword>
<keyword evidence="4" id="KW-0234">DNA repair</keyword>
<sequence>MTDKQEPNDEICSMSKKFEAITTTDKNSHDRAGGNSSLIISSIQQEMRQDSEEFFLSRGAKKDIPERIIFVVDTIRENDCTPFEIGSGAKFLPLEMIKRVVEIFICAKGTISRKHEYAIVELTGDIVHWLCDFTDNPKSLINHLDRVEDVALEENSRGCDLTECFQLIVKKIDLEWSSREPNSLTRVILIYSRSHCVPGFSDPTSFRTLMENPHFFTDVVYVHEPVTDENECEEIYTKLGELDVKQNSYIFEVGRNAAALHNTMAKLLAHPLQRPKQDDTSYVPQYLETHDIQTNV</sequence>
<dbReference type="KEGG" id="fas:105265243"/>
<dbReference type="PANTHER" id="PTHR15660">
    <property type="entry name" value="BRISC AND BRCA1-A COMPLEX MEMBER 1"/>
    <property type="match status" value="1"/>
</dbReference>
<dbReference type="GO" id="GO:0045739">
    <property type="term" value="P:positive regulation of DNA repair"/>
    <property type="evidence" value="ECO:0007669"/>
    <property type="project" value="InterPro"/>
</dbReference>
<dbReference type="EMBL" id="GBYB01012520">
    <property type="protein sequence ID" value="JAG82287.1"/>
    <property type="molecule type" value="Transcribed_RNA"/>
</dbReference>
<reference evidence="7" key="1">
    <citation type="submission" date="2015-01" db="EMBL/GenBank/DDBJ databases">
        <title>Transcriptome Assembly of Fopius arisanus.</title>
        <authorList>
            <person name="Geib S."/>
        </authorList>
    </citation>
    <scope>NUCLEOTIDE SEQUENCE</scope>
</reference>
<organism evidence="7">
    <name type="scientific">Fopius arisanus</name>
    <dbReference type="NCBI Taxonomy" id="64838"/>
    <lineage>
        <taxon>Eukaryota</taxon>
        <taxon>Metazoa</taxon>
        <taxon>Ecdysozoa</taxon>
        <taxon>Arthropoda</taxon>
        <taxon>Hexapoda</taxon>
        <taxon>Insecta</taxon>
        <taxon>Pterygota</taxon>
        <taxon>Neoptera</taxon>
        <taxon>Endopterygota</taxon>
        <taxon>Hymenoptera</taxon>
        <taxon>Apocrita</taxon>
        <taxon>Ichneumonoidea</taxon>
        <taxon>Braconidae</taxon>
        <taxon>Opiinae</taxon>
        <taxon>Fopius</taxon>
    </lineage>
</organism>
<comment type="subcellular location">
    <subcellularLocation>
        <location evidence="1">Nucleus</location>
    </subcellularLocation>
</comment>
<dbReference type="PANTHER" id="PTHR15660:SF1">
    <property type="entry name" value="BRISC AND BRCA1-A COMPLEX MEMBER 1"/>
    <property type="match status" value="1"/>
</dbReference>